<dbReference type="OrthoDB" id="2306966at2759"/>
<evidence type="ECO:0000313" key="2">
    <source>
        <dbReference type="Proteomes" id="UP000266673"/>
    </source>
</evidence>
<comment type="caution">
    <text evidence="1">The sequence shown here is derived from an EMBL/GenBank/DDBJ whole genome shotgun (WGS) entry which is preliminary data.</text>
</comment>
<dbReference type="Proteomes" id="UP000266673">
    <property type="component" value="Unassembled WGS sequence"/>
</dbReference>
<accession>A0A397VKE4</accession>
<dbReference type="AlphaFoldDB" id="A0A397VKE4"/>
<gene>
    <name evidence="1" type="ORF">C2G38_2172611</name>
</gene>
<evidence type="ECO:0000313" key="1">
    <source>
        <dbReference type="EMBL" id="RIB22944.1"/>
    </source>
</evidence>
<dbReference type="EMBL" id="QKWP01000285">
    <property type="protein sequence ID" value="RIB22944.1"/>
    <property type="molecule type" value="Genomic_DNA"/>
</dbReference>
<proteinExistence type="predicted"/>
<sequence>MYCLLGMCAYDDYDFDTESTIVAGLHFHKSGQNWETCLYAFDLNEGRQINIHLLKKPLEIHCCIIFTNQKYKEMSWSNTNKYSIYKSLKWKECAIQGEIQKLFFSILYEENIWKNDGYCFYNVFANVSPKRFIMHLFGNQNAKVLHLLKVYLKSKR</sequence>
<organism evidence="1 2">
    <name type="scientific">Gigaspora rosea</name>
    <dbReference type="NCBI Taxonomy" id="44941"/>
    <lineage>
        <taxon>Eukaryota</taxon>
        <taxon>Fungi</taxon>
        <taxon>Fungi incertae sedis</taxon>
        <taxon>Mucoromycota</taxon>
        <taxon>Glomeromycotina</taxon>
        <taxon>Glomeromycetes</taxon>
        <taxon>Diversisporales</taxon>
        <taxon>Gigasporaceae</taxon>
        <taxon>Gigaspora</taxon>
    </lineage>
</organism>
<reference evidence="1 2" key="1">
    <citation type="submission" date="2018-06" db="EMBL/GenBank/DDBJ databases">
        <title>Comparative genomics reveals the genomic features of Rhizophagus irregularis, R. cerebriforme, R. diaphanum and Gigaspora rosea, and their symbiotic lifestyle signature.</title>
        <authorList>
            <person name="Morin E."/>
            <person name="San Clemente H."/>
            <person name="Chen E.C.H."/>
            <person name="De La Providencia I."/>
            <person name="Hainaut M."/>
            <person name="Kuo A."/>
            <person name="Kohler A."/>
            <person name="Murat C."/>
            <person name="Tang N."/>
            <person name="Roy S."/>
            <person name="Loubradou J."/>
            <person name="Henrissat B."/>
            <person name="Grigoriev I.V."/>
            <person name="Corradi N."/>
            <person name="Roux C."/>
            <person name="Martin F.M."/>
        </authorList>
    </citation>
    <scope>NUCLEOTIDE SEQUENCE [LARGE SCALE GENOMIC DNA]</scope>
    <source>
        <strain evidence="1 2">DAOM 194757</strain>
    </source>
</reference>
<protein>
    <submittedName>
        <fullName evidence="1">Uncharacterized protein</fullName>
    </submittedName>
</protein>
<keyword evidence="2" id="KW-1185">Reference proteome</keyword>
<name>A0A397VKE4_9GLOM</name>